<feature type="binding site" evidence="7">
    <location>
        <position position="2"/>
    </location>
    <ligand>
        <name>Zn(2+)</name>
        <dbReference type="ChEBI" id="CHEBI:29105"/>
    </ligand>
</feature>
<comment type="function">
    <text evidence="5">Catalyzes the reversible hydration of carbon dioxide to form bicarbonate.</text>
</comment>
<keyword evidence="9" id="KW-1185">Reference proteome</keyword>
<comment type="cofactor">
    <cofactor evidence="7">
        <name>Zn(2+)</name>
        <dbReference type="ChEBI" id="CHEBI:29105"/>
    </cofactor>
    <text evidence="7">Binds 1 zinc ion per subunit.</text>
</comment>
<proteinExistence type="inferred from homology"/>
<comment type="catalytic activity">
    <reaction evidence="6">
        <text>hydrogencarbonate + H(+) = CO2 + H2O</text>
        <dbReference type="Rhea" id="RHEA:10748"/>
        <dbReference type="ChEBI" id="CHEBI:15377"/>
        <dbReference type="ChEBI" id="CHEBI:15378"/>
        <dbReference type="ChEBI" id="CHEBI:16526"/>
        <dbReference type="ChEBI" id="CHEBI:17544"/>
        <dbReference type="EC" id="4.2.1.1"/>
    </reaction>
</comment>
<dbReference type="AlphaFoldDB" id="A0A6L9SHY5"/>
<dbReference type="InterPro" id="IPR036874">
    <property type="entry name" value="Carbonic_anhydrase_sf"/>
</dbReference>
<dbReference type="PANTHER" id="PTHR43175">
    <property type="entry name" value="CARBONIC ANHYDRASE"/>
    <property type="match status" value="1"/>
</dbReference>
<protein>
    <recommendedName>
        <fullName evidence="2">carbonic anhydrase</fullName>
        <ecNumber evidence="2">4.2.1.1</ecNumber>
    </recommendedName>
</protein>
<keyword evidence="3 7" id="KW-0479">Metal-binding</keyword>
<evidence type="ECO:0000256" key="4">
    <source>
        <dbReference type="ARBA" id="ARBA00022833"/>
    </source>
</evidence>
<dbReference type="SMART" id="SM00947">
    <property type="entry name" value="Pro_CA"/>
    <property type="match status" value="1"/>
</dbReference>
<comment type="caution">
    <text evidence="8">The sequence shown here is derived from an EMBL/GenBank/DDBJ whole genome shotgun (WGS) entry which is preliminary data.</text>
</comment>
<keyword evidence="4 7" id="KW-0862">Zinc</keyword>
<feature type="binding site" evidence="7">
    <location>
        <position position="56"/>
    </location>
    <ligand>
        <name>Zn(2+)</name>
        <dbReference type="ChEBI" id="CHEBI:29105"/>
    </ligand>
</feature>
<feature type="binding site" evidence="7">
    <location>
        <position position="53"/>
    </location>
    <ligand>
        <name>Zn(2+)</name>
        <dbReference type="ChEBI" id="CHEBI:29105"/>
    </ligand>
</feature>
<accession>A0A6L9SHY5</accession>
<dbReference type="PANTHER" id="PTHR43175:SF3">
    <property type="entry name" value="CARBON DISULFIDE HYDROLASE"/>
    <property type="match status" value="1"/>
</dbReference>
<reference evidence="8 9" key="1">
    <citation type="submission" date="2020-02" db="EMBL/GenBank/DDBJ databases">
        <authorList>
            <person name="Li X.-J."/>
            <person name="Han X.-M."/>
        </authorList>
    </citation>
    <scope>NUCLEOTIDE SEQUENCE [LARGE SCALE GENOMIC DNA]</scope>
    <source>
        <strain evidence="8 9">CCTCC AB 2017055</strain>
    </source>
</reference>
<name>A0A6L9SHY5_9ACTN</name>
<organism evidence="8 9">
    <name type="scientific">Phytoactinopolyspora halotolerans</name>
    <dbReference type="NCBI Taxonomy" id="1981512"/>
    <lineage>
        <taxon>Bacteria</taxon>
        <taxon>Bacillati</taxon>
        <taxon>Actinomycetota</taxon>
        <taxon>Actinomycetes</taxon>
        <taxon>Jiangellales</taxon>
        <taxon>Jiangellaceae</taxon>
        <taxon>Phytoactinopolyspora</taxon>
    </lineage>
</organism>
<dbReference type="GO" id="GO:0004089">
    <property type="term" value="F:carbonate dehydratase activity"/>
    <property type="evidence" value="ECO:0007669"/>
    <property type="project" value="UniProtKB-EC"/>
</dbReference>
<evidence type="ECO:0000313" key="9">
    <source>
        <dbReference type="Proteomes" id="UP000475214"/>
    </source>
</evidence>
<dbReference type="GO" id="GO:0008270">
    <property type="term" value="F:zinc ion binding"/>
    <property type="evidence" value="ECO:0007669"/>
    <property type="project" value="InterPro"/>
</dbReference>
<gene>
    <name evidence="8" type="ORF">G1H10_29200</name>
</gene>
<evidence type="ECO:0000256" key="3">
    <source>
        <dbReference type="ARBA" id="ARBA00022723"/>
    </source>
</evidence>
<dbReference type="EMBL" id="JAAGOA010000031">
    <property type="protein sequence ID" value="NEE04254.1"/>
    <property type="molecule type" value="Genomic_DNA"/>
</dbReference>
<evidence type="ECO:0000256" key="6">
    <source>
        <dbReference type="ARBA" id="ARBA00048348"/>
    </source>
</evidence>
<dbReference type="CDD" id="cd03379">
    <property type="entry name" value="beta_CA_cladeD"/>
    <property type="match status" value="1"/>
</dbReference>
<dbReference type="Gene3D" id="3.40.1050.10">
    <property type="entry name" value="Carbonic anhydrase"/>
    <property type="match status" value="1"/>
</dbReference>
<dbReference type="SUPFAM" id="SSF53056">
    <property type="entry name" value="beta-carbonic anhydrase, cab"/>
    <property type="match status" value="1"/>
</dbReference>
<comment type="similarity">
    <text evidence="1">Belongs to the beta-class carbonic anhydrase family.</text>
</comment>
<dbReference type="InterPro" id="IPR001765">
    <property type="entry name" value="Carbonic_anhydrase"/>
</dbReference>
<evidence type="ECO:0000256" key="2">
    <source>
        <dbReference type="ARBA" id="ARBA00012925"/>
    </source>
</evidence>
<evidence type="ECO:0000256" key="5">
    <source>
        <dbReference type="ARBA" id="ARBA00024993"/>
    </source>
</evidence>
<dbReference type="Pfam" id="PF00484">
    <property type="entry name" value="Pro_CA"/>
    <property type="match status" value="1"/>
</dbReference>
<sequence length="128" mass="14127">MDSRIEPLDMLGLNPGDAKIIRNAGARVTEDVLRTLALATHLLGVERIMVVAHTNCKMASATRDEVIDIIEQASGIDVRSLDFRLIADQRETLGVDVQKIRSWPYLPPNVAVGGFIYDVDTGRVTREV</sequence>
<evidence type="ECO:0000256" key="1">
    <source>
        <dbReference type="ARBA" id="ARBA00006217"/>
    </source>
</evidence>
<dbReference type="Proteomes" id="UP000475214">
    <property type="component" value="Unassembled WGS sequence"/>
</dbReference>
<dbReference type="EC" id="4.2.1.1" evidence="2"/>
<evidence type="ECO:0000256" key="7">
    <source>
        <dbReference type="PIRSR" id="PIRSR601765-1"/>
    </source>
</evidence>
<evidence type="ECO:0000313" key="8">
    <source>
        <dbReference type="EMBL" id="NEE04254.1"/>
    </source>
</evidence>